<gene>
    <name evidence="7" type="ORF">HMPREF9238_00607</name>
</gene>
<evidence type="ECO:0000256" key="4">
    <source>
        <dbReference type="ARBA" id="ARBA00023315"/>
    </source>
</evidence>
<reference evidence="7 8" key="1">
    <citation type="submission" date="2013-05" db="EMBL/GenBank/DDBJ databases">
        <title>The Genome Sequence of Actinomyces europaeus ACS-120-V-COL10B.</title>
        <authorList>
            <consortium name="The Broad Institute Genomics Platform"/>
            <person name="Earl A."/>
            <person name="Ward D."/>
            <person name="Feldgarden M."/>
            <person name="Gevers D."/>
            <person name="Saerens B."/>
            <person name="Vaneechoutte M."/>
            <person name="Walker B."/>
            <person name="Young S."/>
            <person name="Zeng Q."/>
            <person name="Gargeya S."/>
            <person name="Fitzgerald M."/>
            <person name="Haas B."/>
            <person name="Abouelleil A."/>
            <person name="Allen A.W."/>
            <person name="Alvarado L."/>
            <person name="Arachchi H.M."/>
            <person name="Berlin A.M."/>
            <person name="Chapman S.B."/>
            <person name="Gainer-Dewar J."/>
            <person name="Goldberg J."/>
            <person name="Griggs A."/>
            <person name="Gujja S."/>
            <person name="Hansen M."/>
            <person name="Howarth C."/>
            <person name="Imamovic A."/>
            <person name="Ireland A."/>
            <person name="Larimer J."/>
            <person name="McCowan C."/>
            <person name="Murphy C."/>
            <person name="Pearson M."/>
            <person name="Poon T.W."/>
            <person name="Priest M."/>
            <person name="Roberts A."/>
            <person name="Saif S."/>
            <person name="Shea T."/>
            <person name="Sisk P."/>
            <person name="Sykes S."/>
            <person name="Wortman J."/>
            <person name="Nusbaum C."/>
            <person name="Birren B."/>
        </authorList>
    </citation>
    <scope>NUCLEOTIDE SEQUENCE [LARGE SCALE GENOMIC DNA]</scope>
    <source>
        <strain evidence="7 8">ACS-120-V-Col10b</strain>
    </source>
</reference>
<keyword evidence="8" id="KW-1185">Reference proteome</keyword>
<accession>A0A9W5REA8</accession>
<keyword evidence="4" id="KW-0012">Acyltransferase</keyword>
<dbReference type="InterPro" id="IPR000182">
    <property type="entry name" value="GNAT_dom"/>
</dbReference>
<dbReference type="Proteomes" id="UP000014387">
    <property type="component" value="Unassembled WGS sequence"/>
</dbReference>
<dbReference type="Pfam" id="PF00583">
    <property type="entry name" value="Acetyltransf_1"/>
    <property type="match status" value="1"/>
</dbReference>
<dbReference type="PANTHER" id="PTHR36449">
    <property type="entry name" value="ACETYLTRANSFERASE-RELATED"/>
    <property type="match status" value="1"/>
</dbReference>
<keyword evidence="1" id="KW-0678">Repressor</keyword>
<dbReference type="InterPro" id="IPR016181">
    <property type="entry name" value="Acyl_CoA_acyltransferase"/>
</dbReference>
<protein>
    <recommendedName>
        <fullName evidence="6">N-acetyltransferase domain-containing protein</fullName>
    </recommendedName>
</protein>
<dbReference type="EMBL" id="AGWN01000001">
    <property type="protein sequence ID" value="EPD30852.1"/>
    <property type="molecule type" value="Genomic_DNA"/>
</dbReference>
<evidence type="ECO:0000256" key="3">
    <source>
        <dbReference type="ARBA" id="ARBA00022679"/>
    </source>
</evidence>
<dbReference type="OrthoDB" id="9799147at2"/>
<dbReference type="SUPFAM" id="SSF55729">
    <property type="entry name" value="Acyl-CoA N-acyltransferases (Nat)"/>
    <property type="match status" value="1"/>
</dbReference>
<feature type="domain" description="N-acetyltransferase" evidence="6">
    <location>
        <begin position="38"/>
        <end position="168"/>
    </location>
</feature>
<dbReference type="GO" id="GO:0016747">
    <property type="term" value="F:acyltransferase activity, transferring groups other than amino-acyl groups"/>
    <property type="evidence" value="ECO:0007669"/>
    <property type="project" value="InterPro"/>
</dbReference>
<evidence type="ECO:0000313" key="7">
    <source>
        <dbReference type="EMBL" id="EPD30852.1"/>
    </source>
</evidence>
<evidence type="ECO:0000313" key="8">
    <source>
        <dbReference type="Proteomes" id="UP000014387"/>
    </source>
</evidence>
<dbReference type="PANTHER" id="PTHR36449:SF1">
    <property type="entry name" value="ACETYLTRANSFERASE"/>
    <property type="match status" value="1"/>
</dbReference>
<name>A0A9W5REA8_9ACTO</name>
<proteinExistence type="predicted"/>
<dbReference type="AlphaFoldDB" id="A0A9W5REA8"/>
<keyword evidence="3" id="KW-0808">Transferase</keyword>
<evidence type="ECO:0000256" key="5">
    <source>
        <dbReference type="ARBA" id="ARBA00049880"/>
    </source>
</evidence>
<evidence type="ECO:0000259" key="6">
    <source>
        <dbReference type="Pfam" id="PF00583"/>
    </source>
</evidence>
<comment type="caution">
    <text evidence="7">The sequence shown here is derived from an EMBL/GenBank/DDBJ whole genome shotgun (WGS) entry which is preliminary data.</text>
</comment>
<sequence>MNAERLEEFLAKRKLVLRQLNQDHLVDWFDCGRDPKMNEWFSGHARKWQDENLCRVWILSSIYSPGEPSGFFTLSAHQVTPESVPKSQRAHITSNKAWVNNLHAAFPATLLGKFALAEDYQGRGLGEILMLCAYVQHMQAAIHLGSKFLVLDVQHDSLAEYYADRFGFLQTSGISGHGRMIKSTKTIEDELEQVF</sequence>
<dbReference type="Gene3D" id="3.40.630.30">
    <property type="match status" value="1"/>
</dbReference>
<keyword evidence="2" id="KW-1277">Toxin-antitoxin system</keyword>
<organism evidence="7 8">
    <name type="scientific">Gleimia europaea ACS-120-V-Col10b</name>
    <dbReference type="NCBI Taxonomy" id="883069"/>
    <lineage>
        <taxon>Bacteria</taxon>
        <taxon>Bacillati</taxon>
        <taxon>Actinomycetota</taxon>
        <taxon>Actinomycetes</taxon>
        <taxon>Actinomycetales</taxon>
        <taxon>Actinomycetaceae</taxon>
        <taxon>Gleimia</taxon>
    </lineage>
</organism>
<evidence type="ECO:0000256" key="2">
    <source>
        <dbReference type="ARBA" id="ARBA00022649"/>
    </source>
</evidence>
<evidence type="ECO:0000256" key="1">
    <source>
        <dbReference type="ARBA" id="ARBA00022491"/>
    </source>
</evidence>
<dbReference type="RefSeq" id="WP_016443964.1">
    <property type="nucleotide sequence ID" value="NZ_KE150266.1"/>
</dbReference>
<comment type="catalytic activity">
    <reaction evidence="5">
        <text>glycyl-tRNA(Gly) + acetyl-CoA = N-acetylglycyl-tRNA(Gly) + CoA + H(+)</text>
        <dbReference type="Rhea" id="RHEA:81867"/>
        <dbReference type="Rhea" id="RHEA-COMP:9683"/>
        <dbReference type="Rhea" id="RHEA-COMP:19766"/>
        <dbReference type="ChEBI" id="CHEBI:15378"/>
        <dbReference type="ChEBI" id="CHEBI:57287"/>
        <dbReference type="ChEBI" id="CHEBI:57288"/>
        <dbReference type="ChEBI" id="CHEBI:78522"/>
        <dbReference type="ChEBI" id="CHEBI:232036"/>
    </reaction>
</comment>